<dbReference type="PATRIC" id="fig|246196.19.peg.6048"/>
<evidence type="ECO:0008006" key="3">
    <source>
        <dbReference type="Google" id="ProtNLM"/>
    </source>
</evidence>
<evidence type="ECO:0000313" key="2">
    <source>
        <dbReference type="Proteomes" id="UP000000757"/>
    </source>
</evidence>
<dbReference type="PaxDb" id="246196-MSMEI_6049"/>
<reference evidence="1 2" key="1">
    <citation type="submission" date="2006-10" db="EMBL/GenBank/DDBJ databases">
        <authorList>
            <person name="Fleischmann R.D."/>
            <person name="Dodson R.J."/>
            <person name="Haft D.H."/>
            <person name="Merkel J.S."/>
            <person name="Nelson W.C."/>
            <person name="Fraser C.M."/>
        </authorList>
    </citation>
    <scope>NUCLEOTIDE SEQUENCE [LARGE SCALE GENOMIC DNA]</scope>
    <source>
        <strain evidence="2">ATCC 700084 / mc(2)155</strain>
    </source>
</reference>
<keyword evidence="2" id="KW-1185">Reference proteome</keyword>
<protein>
    <recommendedName>
        <fullName evidence="3">Phosphodiesterase</fullName>
    </recommendedName>
</protein>
<dbReference type="EMBL" id="CP000480">
    <property type="protein sequence ID" value="ABK72570.1"/>
    <property type="molecule type" value="Genomic_DNA"/>
</dbReference>
<dbReference type="AlphaFoldDB" id="A0R5J1"/>
<evidence type="ECO:0000313" key="1">
    <source>
        <dbReference type="EMBL" id="ABK72570.1"/>
    </source>
</evidence>
<dbReference type="Proteomes" id="UP000000757">
    <property type="component" value="Chromosome"/>
</dbReference>
<proteinExistence type="predicted"/>
<sequence length="230" mass="24790">MRCRHGGQSVAMKLSDVAAVPFQIGSALRDRRLFHPSGVLARGTLDRTAPIGEGLPVRTGDVVGRVSKGIGSPGSVPDIAGLAWRMPPETPDMLWDVLLASTLIGNRFALWPATAWTDVTFASLMPYRFDGGLWWLRARLTTPIDGSGLSVDAVADQIRSGSVDFDIDQAAVGSGFRPLARLSLHTVIEDEDVSFDPVLNTTAGVSLVPDWLAGVRRVAYRRSRVGREAE</sequence>
<dbReference type="STRING" id="246196.MSMEG_6210"/>
<dbReference type="KEGG" id="msm:MSMEG_6210"/>
<dbReference type="eggNOG" id="COG3832">
    <property type="taxonomic scope" value="Bacteria"/>
</dbReference>
<name>A0R5J1_MYCS2</name>
<gene>
    <name evidence="1" type="ordered locus">MSMEG_6210</name>
</gene>
<organism evidence="1 2">
    <name type="scientific">Mycolicibacterium smegmatis (strain ATCC 700084 / mc(2)155)</name>
    <name type="common">Mycobacterium smegmatis</name>
    <dbReference type="NCBI Taxonomy" id="246196"/>
    <lineage>
        <taxon>Bacteria</taxon>
        <taxon>Bacillati</taxon>
        <taxon>Actinomycetota</taxon>
        <taxon>Actinomycetes</taxon>
        <taxon>Mycobacteriales</taxon>
        <taxon>Mycobacteriaceae</taxon>
        <taxon>Mycolicibacterium</taxon>
    </lineage>
</organism>
<dbReference type="OrthoDB" id="3368165at2"/>
<accession>A0R5J1</accession>